<dbReference type="Proteomes" id="UP000708208">
    <property type="component" value="Unassembled WGS sequence"/>
</dbReference>
<dbReference type="Pfam" id="PF02991">
    <property type="entry name" value="ATG8"/>
    <property type="match status" value="1"/>
</dbReference>
<evidence type="ECO:0000256" key="5">
    <source>
        <dbReference type="ARBA" id="ARBA00023136"/>
    </source>
</evidence>
<evidence type="ECO:0000256" key="4">
    <source>
        <dbReference type="ARBA" id="ARBA00023006"/>
    </source>
</evidence>
<name>A0A8J2JMK4_9HEXA</name>
<dbReference type="GO" id="GO:0034473">
    <property type="term" value="P:U1 snRNA 3'-end processing"/>
    <property type="evidence" value="ECO:0007669"/>
    <property type="project" value="TreeGrafter"/>
</dbReference>
<keyword evidence="6 9" id="KW-0449">Lipoprotein</keyword>
<dbReference type="GO" id="GO:0006950">
    <property type="term" value="P:response to stress"/>
    <property type="evidence" value="ECO:0007669"/>
    <property type="project" value="UniProtKB-ARBA"/>
</dbReference>
<evidence type="ECO:0000256" key="6">
    <source>
        <dbReference type="ARBA" id="ARBA00023288"/>
    </source>
</evidence>
<dbReference type="PANTHER" id="PTHR11097">
    <property type="entry name" value="EXOSOME COMPLEX EXONUCLEASE RIBOSOMAL RNA PROCESSING PROTEIN"/>
    <property type="match status" value="1"/>
</dbReference>
<comment type="subcellular location">
    <subcellularLocation>
        <location evidence="1">Cytoplasmic vesicle</location>
        <location evidence="1">Autophagosome</location>
    </subcellularLocation>
    <subcellularLocation>
        <location evidence="8">Endomembrane system</location>
        <topology evidence="8">Lipid-anchor</topology>
    </subcellularLocation>
</comment>
<dbReference type="GO" id="GO:0031410">
    <property type="term" value="C:cytoplasmic vesicle"/>
    <property type="evidence" value="ECO:0007669"/>
    <property type="project" value="UniProtKB-KW"/>
</dbReference>
<keyword evidence="7" id="KW-0968">Cytoplasmic vesicle</keyword>
<keyword evidence="4" id="KW-0072">Autophagy</keyword>
<evidence type="ECO:0000256" key="8">
    <source>
        <dbReference type="ARBA" id="ARBA00037868"/>
    </source>
</evidence>
<gene>
    <name evidence="11" type="ORF">AFUS01_LOCUS12060</name>
</gene>
<dbReference type="GO" id="GO:0000176">
    <property type="term" value="C:nuclear exosome (RNase complex)"/>
    <property type="evidence" value="ECO:0007669"/>
    <property type="project" value="TreeGrafter"/>
</dbReference>
<dbReference type="GO" id="GO:0034475">
    <property type="term" value="P:U4 snRNA 3'-end processing"/>
    <property type="evidence" value="ECO:0007669"/>
    <property type="project" value="TreeGrafter"/>
</dbReference>
<keyword evidence="5" id="KW-0472">Membrane</keyword>
<dbReference type="GO" id="GO:0034476">
    <property type="term" value="P:U5 snRNA 3'-end processing"/>
    <property type="evidence" value="ECO:0007669"/>
    <property type="project" value="TreeGrafter"/>
</dbReference>
<dbReference type="GO" id="GO:0071035">
    <property type="term" value="P:nuclear polyadenylation-dependent rRNA catabolic process"/>
    <property type="evidence" value="ECO:0007669"/>
    <property type="project" value="TreeGrafter"/>
</dbReference>
<dbReference type="Pfam" id="PF01138">
    <property type="entry name" value="RNase_PH"/>
    <property type="match status" value="1"/>
</dbReference>
<evidence type="ECO:0000256" key="3">
    <source>
        <dbReference type="ARBA" id="ARBA00022490"/>
    </source>
</evidence>
<reference evidence="11" key="1">
    <citation type="submission" date="2021-06" db="EMBL/GenBank/DDBJ databases">
        <authorList>
            <person name="Hodson N. C."/>
            <person name="Mongue J. A."/>
            <person name="Jaron S. K."/>
        </authorList>
    </citation>
    <scope>NUCLEOTIDE SEQUENCE</scope>
</reference>
<dbReference type="FunFam" id="3.10.20.90:FF:000149">
    <property type="entry name" value="microtubule-associated proteins 1A/1B light chain 3C"/>
    <property type="match status" value="1"/>
</dbReference>
<keyword evidence="12" id="KW-1185">Reference proteome</keyword>
<accession>A0A8J2JMK4</accession>
<comment type="similarity">
    <text evidence="2">Belongs to the ATG8 family.</text>
</comment>
<dbReference type="GO" id="GO:0000177">
    <property type="term" value="C:cytoplasmic exosome (RNase complex)"/>
    <property type="evidence" value="ECO:0007669"/>
    <property type="project" value="TreeGrafter"/>
</dbReference>
<dbReference type="GO" id="GO:0071038">
    <property type="term" value="P:TRAMP-dependent tRNA surveillance pathway"/>
    <property type="evidence" value="ECO:0007669"/>
    <property type="project" value="TreeGrafter"/>
</dbReference>
<dbReference type="InterPro" id="IPR050590">
    <property type="entry name" value="Exosome_comp_Rrp42_subfam"/>
</dbReference>
<evidence type="ECO:0000313" key="12">
    <source>
        <dbReference type="Proteomes" id="UP000708208"/>
    </source>
</evidence>
<evidence type="ECO:0000256" key="9">
    <source>
        <dbReference type="PIRSR" id="PIRSR604241-50"/>
    </source>
</evidence>
<dbReference type="InterPro" id="IPR001247">
    <property type="entry name" value="ExoRNase_PH_dom1"/>
</dbReference>
<feature type="lipid moiety-binding region" description="Phosphatidylserine amidated glycine; alternate" evidence="9">
    <location>
        <position position="478"/>
    </location>
</feature>
<dbReference type="GO" id="GO:0000467">
    <property type="term" value="P:exonucleolytic trimming to generate mature 3'-end of 5.8S rRNA from tricistronic rRNA transcript (SSU-rRNA, 5.8S rRNA, LSU-rRNA)"/>
    <property type="evidence" value="ECO:0007669"/>
    <property type="project" value="TreeGrafter"/>
</dbReference>
<evidence type="ECO:0000256" key="1">
    <source>
        <dbReference type="ARBA" id="ARBA00004419"/>
    </source>
</evidence>
<dbReference type="InterPro" id="IPR004241">
    <property type="entry name" value="Atg8-like"/>
</dbReference>
<sequence length="478" mass="53853">MRPKLVPLCNYQLAKSAATKGIRLNGRGINEFRNFQVSFGKSTGSCEVIMEPGTRVLSQASATVGEPFDSRPGEGVLTISVWISPSATGEMAGSGAVKPALVSRTIEKMFKEHRAVDLASLCIKFGEKVWILRVDIHILDMNGCIHEAAAMAVLGSLMTFQRAQAYVDSNTNELVMLPLEESTPVKLHFFHYPALTSFVLTPCGKFISEPDEDEEEIFPGKLSIGINDCKELCYLNLNNPVDQALITEAVQTAQTKCLERIDFMKNLVAENDKERSIPVYQRKNEPRKTGKVFKLSDLKDLDVDNSEEFKNLSLLDEVSKPQVIRGHKRSIVEFQDPHSKLGNNMPMLDNNDNNRQGAAGRQLSFKQKKPLATRKEEVAAIRLKFPCKVPVIVERYHKEQYLPTLDKTKFLVPQEITMSQFITIIRKRLQLNSQQALYLLVSNRNLASLSRPLAQIYRDYRDEDGFLYVTYASQEVFG</sequence>
<dbReference type="PANTHER" id="PTHR11097:SF14">
    <property type="entry name" value="EXOSOME COMPLEX COMPONENT RRP45"/>
    <property type="match status" value="1"/>
</dbReference>
<dbReference type="AlphaFoldDB" id="A0A8J2JMK4"/>
<comment type="caution">
    <text evidence="11">The sequence shown here is derived from an EMBL/GenBank/DDBJ whole genome shotgun (WGS) entry which is preliminary data.</text>
</comment>
<dbReference type="EMBL" id="CAJVCH010094028">
    <property type="protein sequence ID" value="CAG7722951.1"/>
    <property type="molecule type" value="Genomic_DNA"/>
</dbReference>
<dbReference type="GO" id="GO:0016236">
    <property type="term" value="P:macroautophagy"/>
    <property type="evidence" value="ECO:0007669"/>
    <property type="project" value="UniProtKB-ARBA"/>
</dbReference>
<dbReference type="OrthoDB" id="10264038at2759"/>
<evidence type="ECO:0000256" key="2">
    <source>
        <dbReference type="ARBA" id="ARBA00007293"/>
    </source>
</evidence>
<dbReference type="GO" id="GO:0035925">
    <property type="term" value="F:mRNA 3'-UTR AU-rich region binding"/>
    <property type="evidence" value="ECO:0007669"/>
    <property type="project" value="TreeGrafter"/>
</dbReference>
<evidence type="ECO:0000313" key="11">
    <source>
        <dbReference type="EMBL" id="CAG7722951.1"/>
    </source>
</evidence>
<dbReference type="GO" id="GO:0005776">
    <property type="term" value="C:autophagosome"/>
    <property type="evidence" value="ECO:0007669"/>
    <property type="project" value="UniProtKB-SubCell"/>
</dbReference>
<evidence type="ECO:0000256" key="7">
    <source>
        <dbReference type="ARBA" id="ARBA00023329"/>
    </source>
</evidence>
<protein>
    <recommendedName>
        <fullName evidence="10">Exoribonuclease phosphorolytic domain-containing protein</fullName>
    </recommendedName>
</protein>
<organism evidence="11 12">
    <name type="scientific">Allacma fusca</name>
    <dbReference type="NCBI Taxonomy" id="39272"/>
    <lineage>
        <taxon>Eukaryota</taxon>
        <taxon>Metazoa</taxon>
        <taxon>Ecdysozoa</taxon>
        <taxon>Arthropoda</taxon>
        <taxon>Hexapoda</taxon>
        <taxon>Collembola</taxon>
        <taxon>Symphypleona</taxon>
        <taxon>Sminthuridae</taxon>
        <taxon>Allacma</taxon>
    </lineage>
</organism>
<keyword evidence="3" id="KW-0963">Cytoplasm</keyword>
<evidence type="ECO:0000259" key="10">
    <source>
        <dbReference type="Pfam" id="PF01138"/>
    </source>
</evidence>
<dbReference type="GO" id="GO:0016075">
    <property type="term" value="P:rRNA catabolic process"/>
    <property type="evidence" value="ECO:0007669"/>
    <property type="project" value="TreeGrafter"/>
</dbReference>
<proteinExistence type="inferred from homology"/>
<dbReference type="GO" id="GO:0071028">
    <property type="term" value="P:nuclear mRNA surveillance"/>
    <property type="evidence" value="ECO:0007669"/>
    <property type="project" value="TreeGrafter"/>
</dbReference>
<feature type="domain" description="Exoribonuclease phosphorolytic" evidence="10">
    <location>
        <begin position="31"/>
        <end position="161"/>
    </location>
</feature>
<dbReference type="GO" id="GO:0012505">
    <property type="term" value="C:endomembrane system"/>
    <property type="evidence" value="ECO:0007669"/>
    <property type="project" value="UniProtKB-SubCell"/>
</dbReference>